<dbReference type="InterPro" id="IPR050080">
    <property type="entry name" value="RNase_PH"/>
</dbReference>
<dbReference type="InterPro" id="IPR036345">
    <property type="entry name" value="ExoRNase_PH_dom2_sf"/>
</dbReference>
<dbReference type="GO" id="GO:0000176">
    <property type="term" value="C:nuclear exosome (RNase complex)"/>
    <property type="evidence" value="ECO:0007669"/>
    <property type="project" value="TreeGrafter"/>
</dbReference>
<dbReference type="GO" id="GO:0034475">
    <property type="term" value="P:U4 snRNA 3'-end processing"/>
    <property type="evidence" value="ECO:0007669"/>
    <property type="project" value="TreeGrafter"/>
</dbReference>
<reference evidence="7" key="1">
    <citation type="journal article" date="2014" name="Nucleic Acids Res.">
        <title>The evolutionary dynamics of variant antigen genes in Babesia reveal a history of genomic innovation underlying host-parasite interaction.</title>
        <authorList>
            <person name="Jackson A.P."/>
            <person name="Otto T.D."/>
            <person name="Darby A."/>
            <person name="Ramaprasad A."/>
            <person name="Xia D."/>
            <person name="Echaide I.E."/>
            <person name="Farber M."/>
            <person name="Gahlot S."/>
            <person name="Gamble J."/>
            <person name="Gupta D."/>
            <person name="Gupta Y."/>
            <person name="Jackson L."/>
            <person name="Malandrin L."/>
            <person name="Malas T.B."/>
            <person name="Moussa E."/>
            <person name="Nair M."/>
            <person name="Reid A.J."/>
            <person name="Sanders M."/>
            <person name="Sharma J."/>
            <person name="Tracey A."/>
            <person name="Quail M.A."/>
            <person name="Weir W."/>
            <person name="Wastling J.M."/>
            <person name="Hall N."/>
            <person name="Willadsen P."/>
            <person name="Lingelbach K."/>
            <person name="Shiels B."/>
            <person name="Tait A."/>
            <person name="Berriman M."/>
            <person name="Allred D.R."/>
            <person name="Pain A."/>
        </authorList>
    </citation>
    <scope>NUCLEOTIDE SEQUENCE</scope>
    <source>
        <strain evidence="7">1802A</strain>
    </source>
</reference>
<comment type="similarity">
    <text evidence="2">Belongs to the RNase PH family.</text>
</comment>
<feature type="domain" description="Exoribonuclease phosphorolytic" evidence="6">
    <location>
        <begin position="14"/>
        <end position="138"/>
    </location>
</feature>
<evidence type="ECO:0000256" key="5">
    <source>
        <dbReference type="ARBA" id="ARBA00023242"/>
    </source>
</evidence>
<evidence type="ECO:0000313" key="8">
    <source>
        <dbReference type="Proteomes" id="UP001195914"/>
    </source>
</evidence>
<evidence type="ECO:0000313" key="7">
    <source>
        <dbReference type="EMBL" id="KAK1936329.1"/>
    </source>
</evidence>
<reference evidence="7" key="2">
    <citation type="submission" date="2021-05" db="EMBL/GenBank/DDBJ databases">
        <authorList>
            <person name="Pain A."/>
        </authorList>
    </citation>
    <scope>NUCLEOTIDE SEQUENCE</scope>
    <source>
        <strain evidence="7">1802A</strain>
    </source>
</reference>
<sequence>MEGFTRLDGRAYSELRPIDVQLNPLKSGPSCRINVGDCSGDCGGSGSSTSVIAVVFFSHDNKNRNSVGSFHKPTFEVYVRPAAGPVKGHIRGMECVLLKTLQRLVYSENLGKTLVSMRLQVLEDGGGLLSVCMNAMITCALLAGLKLREIPHAVSFGLVNRNGSPGFLLDPTDEELKAYCTGGVTLLSDPNTGGVSLTTIDTGVGGIDRSILTPMYDIAQRTAHIRVKQIEEEYKRAFDAARVSFEANII</sequence>
<dbReference type="InterPro" id="IPR020568">
    <property type="entry name" value="Ribosomal_Su5_D2-typ_SF"/>
</dbReference>
<dbReference type="GO" id="GO:0003723">
    <property type="term" value="F:RNA binding"/>
    <property type="evidence" value="ECO:0007669"/>
    <property type="project" value="TreeGrafter"/>
</dbReference>
<dbReference type="SUPFAM" id="SSF55666">
    <property type="entry name" value="Ribonuclease PH domain 2-like"/>
    <property type="match status" value="1"/>
</dbReference>
<gene>
    <name evidence="7" type="ORF">X943_002790</name>
</gene>
<organism evidence="7 8">
    <name type="scientific">Babesia divergens</name>
    <dbReference type="NCBI Taxonomy" id="32595"/>
    <lineage>
        <taxon>Eukaryota</taxon>
        <taxon>Sar</taxon>
        <taxon>Alveolata</taxon>
        <taxon>Apicomplexa</taxon>
        <taxon>Aconoidasida</taxon>
        <taxon>Piroplasmida</taxon>
        <taxon>Babesiidae</taxon>
        <taxon>Babesia</taxon>
    </lineage>
</organism>
<dbReference type="SUPFAM" id="SSF54211">
    <property type="entry name" value="Ribosomal protein S5 domain 2-like"/>
    <property type="match status" value="1"/>
</dbReference>
<keyword evidence="4" id="KW-0271">Exosome</keyword>
<dbReference type="GO" id="GO:0071051">
    <property type="term" value="P:poly(A)-dependent snoRNA 3'-end processing"/>
    <property type="evidence" value="ECO:0007669"/>
    <property type="project" value="TreeGrafter"/>
</dbReference>
<accession>A0AAD9GDB5</accession>
<evidence type="ECO:0000259" key="6">
    <source>
        <dbReference type="Pfam" id="PF01138"/>
    </source>
</evidence>
<dbReference type="Gene3D" id="3.30.230.70">
    <property type="entry name" value="GHMP Kinase, N-terminal domain"/>
    <property type="match status" value="1"/>
</dbReference>
<dbReference type="Pfam" id="PF01138">
    <property type="entry name" value="RNase_PH"/>
    <property type="match status" value="1"/>
</dbReference>
<dbReference type="AlphaFoldDB" id="A0AAD9GDB5"/>
<dbReference type="PANTHER" id="PTHR11953:SF1">
    <property type="entry name" value="EXOSOME COMPLEX COMPONENT RRP46"/>
    <property type="match status" value="1"/>
</dbReference>
<evidence type="ECO:0000256" key="2">
    <source>
        <dbReference type="ARBA" id="ARBA00006678"/>
    </source>
</evidence>
<keyword evidence="8" id="KW-1185">Reference proteome</keyword>
<dbReference type="GO" id="GO:0000177">
    <property type="term" value="C:cytoplasmic exosome (RNase complex)"/>
    <property type="evidence" value="ECO:0007669"/>
    <property type="project" value="TreeGrafter"/>
</dbReference>
<evidence type="ECO:0000256" key="1">
    <source>
        <dbReference type="ARBA" id="ARBA00004123"/>
    </source>
</evidence>
<evidence type="ECO:0000256" key="4">
    <source>
        <dbReference type="ARBA" id="ARBA00022835"/>
    </source>
</evidence>
<evidence type="ECO:0000256" key="3">
    <source>
        <dbReference type="ARBA" id="ARBA00022552"/>
    </source>
</evidence>
<dbReference type="EMBL" id="JAHBMH010000044">
    <property type="protein sequence ID" value="KAK1936329.1"/>
    <property type="molecule type" value="Genomic_DNA"/>
</dbReference>
<protein>
    <recommendedName>
        <fullName evidence="6">Exoribonuclease phosphorolytic domain-containing protein</fullName>
    </recommendedName>
</protein>
<dbReference type="PANTHER" id="PTHR11953">
    <property type="entry name" value="EXOSOME COMPLEX COMPONENT"/>
    <property type="match status" value="1"/>
</dbReference>
<dbReference type="GO" id="GO:0016075">
    <property type="term" value="P:rRNA catabolic process"/>
    <property type="evidence" value="ECO:0007669"/>
    <property type="project" value="TreeGrafter"/>
</dbReference>
<dbReference type="GO" id="GO:0071028">
    <property type="term" value="P:nuclear mRNA surveillance"/>
    <property type="evidence" value="ECO:0007669"/>
    <property type="project" value="TreeGrafter"/>
</dbReference>
<comment type="caution">
    <text evidence="7">The sequence shown here is derived from an EMBL/GenBank/DDBJ whole genome shotgun (WGS) entry which is preliminary data.</text>
</comment>
<dbReference type="GO" id="GO:0006364">
    <property type="term" value="P:rRNA processing"/>
    <property type="evidence" value="ECO:0007669"/>
    <property type="project" value="UniProtKB-KW"/>
</dbReference>
<proteinExistence type="inferred from homology"/>
<keyword evidence="5" id="KW-0539">Nucleus</keyword>
<dbReference type="InterPro" id="IPR027408">
    <property type="entry name" value="PNPase/RNase_PH_dom_sf"/>
</dbReference>
<comment type="subcellular location">
    <subcellularLocation>
        <location evidence="1">Nucleus</location>
    </subcellularLocation>
</comment>
<dbReference type="Proteomes" id="UP001195914">
    <property type="component" value="Unassembled WGS sequence"/>
</dbReference>
<name>A0AAD9GDB5_BABDI</name>
<dbReference type="InterPro" id="IPR001247">
    <property type="entry name" value="ExoRNase_PH_dom1"/>
</dbReference>
<dbReference type="GO" id="GO:0005730">
    <property type="term" value="C:nucleolus"/>
    <property type="evidence" value="ECO:0007669"/>
    <property type="project" value="TreeGrafter"/>
</dbReference>
<keyword evidence="3" id="KW-0698">rRNA processing</keyword>